<dbReference type="EMBL" id="QTSX02002141">
    <property type="protein sequence ID" value="KAJ9078640.1"/>
    <property type="molecule type" value="Genomic_DNA"/>
</dbReference>
<evidence type="ECO:0000313" key="2">
    <source>
        <dbReference type="Proteomes" id="UP001165960"/>
    </source>
</evidence>
<protein>
    <submittedName>
        <fullName evidence="1">Uncharacterized protein</fullName>
    </submittedName>
</protein>
<sequence length="103" mass="11324">MWFLALAMLNVAIDILFHHWDVEAGFIAGAFSLVFALPALRDAQPGIPEVGCFMDAIGFLWCLLVISTLACIMLFAWAYCWKPGSCKTFSCQATSSMGPDIEK</sequence>
<proteinExistence type="predicted"/>
<accession>A0ACC2TV54</accession>
<keyword evidence="2" id="KW-1185">Reference proteome</keyword>
<name>A0ACC2TV54_9FUNG</name>
<comment type="caution">
    <text evidence="1">The sequence shown here is derived from an EMBL/GenBank/DDBJ whole genome shotgun (WGS) entry which is preliminary data.</text>
</comment>
<organism evidence="1 2">
    <name type="scientific">Entomophthora muscae</name>
    <dbReference type="NCBI Taxonomy" id="34485"/>
    <lineage>
        <taxon>Eukaryota</taxon>
        <taxon>Fungi</taxon>
        <taxon>Fungi incertae sedis</taxon>
        <taxon>Zoopagomycota</taxon>
        <taxon>Entomophthoromycotina</taxon>
        <taxon>Entomophthoromycetes</taxon>
        <taxon>Entomophthorales</taxon>
        <taxon>Entomophthoraceae</taxon>
        <taxon>Entomophthora</taxon>
    </lineage>
</organism>
<dbReference type="Proteomes" id="UP001165960">
    <property type="component" value="Unassembled WGS sequence"/>
</dbReference>
<evidence type="ECO:0000313" key="1">
    <source>
        <dbReference type="EMBL" id="KAJ9078640.1"/>
    </source>
</evidence>
<gene>
    <name evidence="1" type="ORF">DSO57_1004598</name>
</gene>
<reference evidence="1" key="1">
    <citation type="submission" date="2022-04" db="EMBL/GenBank/DDBJ databases">
        <title>Genome of the entomopathogenic fungus Entomophthora muscae.</title>
        <authorList>
            <person name="Elya C."/>
            <person name="Lovett B.R."/>
            <person name="Lee E."/>
            <person name="Macias A.M."/>
            <person name="Hajek A.E."/>
            <person name="De Bivort B.L."/>
            <person name="Kasson M.T."/>
            <person name="De Fine Licht H.H."/>
            <person name="Stajich J.E."/>
        </authorList>
    </citation>
    <scope>NUCLEOTIDE SEQUENCE</scope>
    <source>
        <strain evidence="1">Berkeley</strain>
    </source>
</reference>